<keyword evidence="2" id="KW-1185">Reference proteome</keyword>
<dbReference type="RefSeq" id="WP_017740557.1">
    <property type="nucleotide sequence ID" value="NZ_KQ976354.1"/>
</dbReference>
<comment type="caution">
    <text evidence="1">The sequence shown here is derived from an EMBL/GenBank/DDBJ whole genome shotgun (WGS) entry which is preliminary data.</text>
</comment>
<accession>A0A139X4Q6</accession>
<gene>
    <name evidence="1" type="ORF">WA1_30415</name>
</gene>
<evidence type="ECO:0000313" key="2">
    <source>
        <dbReference type="Proteomes" id="UP000076925"/>
    </source>
</evidence>
<proteinExistence type="predicted"/>
<evidence type="ECO:0000313" key="1">
    <source>
        <dbReference type="EMBL" id="KYC39654.1"/>
    </source>
</evidence>
<dbReference type="EMBL" id="ANNX02000033">
    <property type="protein sequence ID" value="KYC39654.1"/>
    <property type="molecule type" value="Genomic_DNA"/>
</dbReference>
<reference evidence="1 2" key="1">
    <citation type="journal article" date="2013" name="Genome Biol. Evol.">
        <title>Genomes of Stigonematalean cyanobacteria (subsection V) and the evolution of oxygenic photosynthesis from prokaryotes to plastids.</title>
        <authorList>
            <person name="Dagan T."/>
            <person name="Roettger M."/>
            <person name="Stucken K."/>
            <person name="Landan G."/>
            <person name="Koch R."/>
            <person name="Major P."/>
            <person name="Gould S.B."/>
            <person name="Goremykin V.V."/>
            <person name="Rippka R."/>
            <person name="Tandeau de Marsac N."/>
            <person name="Gugger M."/>
            <person name="Lockhart P.J."/>
            <person name="Allen J.F."/>
            <person name="Brune I."/>
            <person name="Maus I."/>
            <person name="Puhler A."/>
            <person name="Martin W.F."/>
        </authorList>
    </citation>
    <scope>NUCLEOTIDE SEQUENCE [LARGE SCALE GENOMIC DNA]</scope>
    <source>
        <strain evidence="1 2">PCC 7110</strain>
    </source>
</reference>
<evidence type="ECO:0008006" key="3">
    <source>
        <dbReference type="Google" id="ProtNLM"/>
    </source>
</evidence>
<dbReference type="Proteomes" id="UP000076925">
    <property type="component" value="Unassembled WGS sequence"/>
</dbReference>
<dbReference type="AlphaFoldDB" id="A0A139X4Q6"/>
<sequence length="71" mass="8280">MLQTIEGIYKNGKIELTEIPQGISESRVFVTFLETKPIHWSEIIMQYQGVAETIIFESYRDELLSPNEVEF</sequence>
<dbReference type="OrthoDB" id="574281at2"/>
<dbReference type="STRING" id="128403.WA1_30415"/>
<name>A0A139X4Q6_9CYAN</name>
<organism evidence="1 2">
    <name type="scientific">Scytonema hofmannii PCC 7110</name>
    <dbReference type="NCBI Taxonomy" id="128403"/>
    <lineage>
        <taxon>Bacteria</taxon>
        <taxon>Bacillati</taxon>
        <taxon>Cyanobacteriota</taxon>
        <taxon>Cyanophyceae</taxon>
        <taxon>Nostocales</taxon>
        <taxon>Scytonemataceae</taxon>
        <taxon>Scytonema</taxon>
    </lineage>
</organism>
<protein>
    <recommendedName>
        <fullName evidence="3">DUF104 domain-containing protein</fullName>
    </recommendedName>
</protein>